<dbReference type="SUPFAM" id="SSF55383">
    <property type="entry name" value="Copper amine oxidase, domain N"/>
    <property type="match status" value="1"/>
</dbReference>
<dbReference type="Pfam" id="PF02493">
    <property type="entry name" value="MORN"/>
    <property type="match status" value="4"/>
</dbReference>
<organism evidence="4 5">
    <name type="scientific">Natronincola peptidivorans</name>
    <dbReference type="NCBI Taxonomy" id="426128"/>
    <lineage>
        <taxon>Bacteria</taxon>
        <taxon>Bacillati</taxon>
        <taxon>Bacillota</taxon>
        <taxon>Clostridia</taxon>
        <taxon>Peptostreptococcales</taxon>
        <taxon>Natronincolaceae</taxon>
        <taxon>Natronincola</taxon>
    </lineage>
</organism>
<dbReference type="STRING" id="426128.SAMN05660297_02289"/>
<dbReference type="InterPro" id="IPR012854">
    <property type="entry name" value="Cu_amine_oxidase-like_N"/>
</dbReference>
<dbReference type="PANTHER" id="PTHR43215:SF14">
    <property type="entry name" value="RADIAL SPOKE HEAD 1 HOMOLOG"/>
    <property type="match status" value="1"/>
</dbReference>
<name>A0A1I0E5I0_9FIRM</name>
<accession>A0A1I0E5I0</accession>
<reference evidence="4 5" key="1">
    <citation type="submission" date="2016-10" db="EMBL/GenBank/DDBJ databases">
        <authorList>
            <person name="de Groot N.N."/>
        </authorList>
    </citation>
    <scope>NUCLEOTIDE SEQUENCE [LARGE SCALE GENOMIC DNA]</scope>
    <source>
        <strain evidence="4 5">DSM 18979</strain>
    </source>
</reference>
<evidence type="ECO:0000313" key="5">
    <source>
        <dbReference type="Proteomes" id="UP000199568"/>
    </source>
</evidence>
<evidence type="ECO:0000313" key="4">
    <source>
        <dbReference type="EMBL" id="SET40406.1"/>
    </source>
</evidence>
<dbReference type="SMART" id="SM00698">
    <property type="entry name" value="MORN"/>
    <property type="match status" value="4"/>
</dbReference>
<dbReference type="InterPro" id="IPR036582">
    <property type="entry name" value="Mao_N_sf"/>
</dbReference>
<sequence length="295" mass="33147">MKRKFMVVFFVVLLLLTLTVPALAADPINVIVDGRNLATDVPAQSVNGRTLVPVKPIFEALGAKVYWDTSTRTVVGSKIDAEATVVKLTIDSKKYIKENFAPYLRNDLPLDVPAMVIDGRTMVPAKVIAESLGAKVQWDGTTKTVIISSIPIQKESKGSSSEVDEWLHNATSDSKQHKLSHRVFHYNDGSIYDGTWYDDMKQGWGTYTYPSGNKYEGQWFKDEMHGLGTFYYDSSIKYVGQWNYGKQHGLGALSWTNGDKYVGQFKDNNMHGYGVYTWENGQVYKGRFVDGKRVD</sequence>
<dbReference type="RefSeq" id="WP_090443931.1">
    <property type="nucleotide sequence ID" value="NZ_FOHU01000010.1"/>
</dbReference>
<keyword evidence="1" id="KW-0677">Repeat</keyword>
<dbReference type="AlphaFoldDB" id="A0A1I0E5I0"/>
<dbReference type="Pfam" id="PF07833">
    <property type="entry name" value="Cu_amine_oxidN1"/>
    <property type="match status" value="1"/>
</dbReference>
<keyword evidence="2" id="KW-0732">Signal</keyword>
<dbReference type="Proteomes" id="UP000199568">
    <property type="component" value="Unassembled WGS sequence"/>
</dbReference>
<feature type="signal peptide" evidence="2">
    <location>
        <begin position="1"/>
        <end position="24"/>
    </location>
</feature>
<dbReference type="GO" id="GO:0005829">
    <property type="term" value="C:cytosol"/>
    <property type="evidence" value="ECO:0007669"/>
    <property type="project" value="TreeGrafter"/>
</dbReference>
<evidence type="ECO:0000256" key="1">
    <source>
        <dbReference type="ARBA" id="ARBA00022737"/>
    </source>
</evidence>
<feature type="domain" description="Copper amine oxidase-like N-terminal" evidence="3">
    <location>
        <begin position="32"/>
        <end position="147"/>
    </location>
</feature>
<dbReference type="Gene3D" id="2.20.110.10">
    <property type="entry name" value="Histone H3 K4-specific methyltransferase SET7/9 N-terminal domain"/>
    <property type="match status" value="2"/>
</dbReference>
<dbReference type="SUPFAM" id="SSF82185">
    <property type="entry name" value="Histone H3 K4-specific methyltransferase SET7/9 N-terminal domain"/>
    <property type="match status" value="1"/>
</dbReference>
<keyword evidence="5" id="KW-1185">Reference proteome</keyword>
<feature type="chain" id="PRO_5011766763" evidence="2">
    <location>
        <begin position="25"/>
        <end position="295"/>
    </location>
</feature>
<dbReference type="InterPro" id="IPR003409">
    <property type="entry name" value="MORN"/>
</dbReference>
<evidence type="ECO:0000259" key="3">
    <source>
        <dbReference type="Pfam" id="PF07833"/>
    </source>
</evidence>
<dbReference type="Gene3D" id="3.30.457.10">
    <property type="entry name" value="Copper amine oxidase-like, N-terminal domain"/>
    <property type="match status" value="1"/>
</dbReference>
<protein>
    <submittedName>
        <fullName evidence="4">Uncharacterized conserved protein</fullName>
    </submittedName>
</protein>
<dbReference type="PANTHER" id="PTHR43215">
    <property type="entry name" value="RADIAL SPOKE HEAD 1 HOMOLOG"/>
    <property type="match status" value="1"/>
</dbReference>
<dbReference type="OrthoDB" id="7059515at2"/>
<evidence type="ECO:0000256" key="2">
    <source>
        <dbReference type="SAM" id="SignalP"/>
    </source>
</evidence>
<gene>
    <name evidence="4" type="ORF">SAMN05660297_02289</name>
</gene>
<dbReference type="EMBL" id="FOHU01000010">
    <property type="protein sequence ID" value="SET40406.1"/>
    <property type="molecule type" value="Genomic_DNA"/>
</dbReference>
<proteinExistence type="predicted"/>